<keyword evidence="2" id="KW-0285">Flavoprotein</keyword>
<comment type="caution">
    <text evidence="5">The sequence shown here is derived from an EMBL/GenBank/DDBJ whole genome shotgun (WGS) entry which is preliminary data.</text>
</comment>
<dbReference type="Proteomes" id="UP000295444">
    <property type="component" value="Unassembled WGS sequence"/>
</dbReference>
<dbReference type="PANTHER" id="PTHR43004">
    <property type="entry name" value="TRK SYSTEM POTASSIUM UPTAKE PROTEIN"/>
    <property type="match status" value="1"/>
</dbReference>
<dbReference type="EMBL" id="SNXZ01000001">
    <property type="protein sequence ID" value="TDQ05830.1"/>
    <property type="molecule type" value="Genomic_DNA"/>
</dbReference>
<evidence type="ECO:0000256" key="2">
    <source>
        <dbReference type="ARBA" id="ARBA00022630"/>
    </source>
</evidence>
<dbReference type="AlphaFoldDB" id="A0A4R6SQE5"/>
<evidence type="ECO:0000313" key="6">
    <source>
        <dbReference type="Proteomes" id="UP000295444"/>
    </source>
</evidence>
<evidence type="ECO:0000259" key="4">
    <source>
        <dbReference type="Pfam" id="PF01494"/>
    </source>
</evidence>
<organism evidence="5 6">
    <name type="scientific">Labedaea rhizosphaerae</name>
    <dbReference type="NCBI Taxonomy" id="598644"/>
    <lineage>
        <taxon>Bacteria</taxon>
        <taxon>Bacillati</taxon>
        <taxon>Actinomycetota</taxon>
        <taxon>Actinomycetes</taxon>
        <taxon>Pseudonocardiales</taxon>
        <taxon>Pseudonocardiaceae</taxon>
        <taxon>Labedaea</taxon>
    </lineage>
</organism>
<dbReference type="PANTHER" id="PTHR43004:SF19">
    <property type="entry name" value="BINDING MONOOXYGENASE, PUTATIVE (JCVI)-RELATED"/>
    <property type="match status" value="1"/>
</dbReference>
<sequence>MTVLEAAARREVVGSRSICVQRDVLDILARAGVGDAIAAAGVTWYTGRIYHRSRQVSEITFPQAPQGSYPPFVNISQTDVEDLLEQRVQAEPLIDLRYDHQVTAIAQDAHGVTVHARGCSFHGTHCVAADGFHSAVRELLGLGFEGHSYPDKFLITDIEADLGASVPERRFHFDPPGNPGRQVLVHPQPRSVWRIDWQVPSDFDLEADRTGGGLDSRVRSIIGERPYRPVWLSVYRFHQRLASRMAVGRVLLAGDAAHVMSPFGARGMNSGIADAENAAWKIACDRRGAGPGLLASYEHERAAAARENLRITGRTMRFLVPGTEADRAHRAEVLARCADDPAAAAQIDSGKLAEPFWYLDSPLTTRSGPVENFPVEPGSRRPVVPGVLCPDAVLPSGKRLRSVLKPSFTVVAATGVPNFDTVIVPGWSGFTLVRPDGHIAAMVTDPADLIAAHRTALGW</sequence>
<keyword evidence="6" id="KW-1185">Reference proteome</keyword>
<evidence type="ECO:0000313" key="5">
    <source>
        <dbReference type="EMBL" id="TDQ05830.1"/>
    </source>
</evidence>
<dbReference type="InterPro" id="IPR002938">
    <property type="entry name" value="FAD-bd"/>
</dbReference>
<evidence type="ECO:0000256" key="3">
    <source>
        <dbReference type="ARBA" id="ARBA00022827"/>
    </source>
</evidence>
<comment type="cofactor">
    <cofactor evidence="1">
        <name>FAD</name>
        <dbReference type="ChEBI" id="CHEBI:57692"/>
    </cofactor>
</comment>
<name>A0A4R6SQE5_LABRH</name>
<dbReference type="SUPFAM" id="SSF51905">
    <property type="entry name" value="FAD/NAD(P)-binding domain"/>
    <property type="match status" value="1"/>
</dbReference>
<dbReference type="GO" id="GO:0071949">
    <property type="term" value="F:FAD binding"/>
    <property type="evidence" value="ECO:0007669"/>
    <property type="project" value="InterPro"/>
</dbReference>
<gene>
    <name evidence="5" type="ORF">EV186_1011808</name>
</gene>
<feature type="domain" description="FAD-binding" evidence="4">
    <location>
        <begin position="3"/>
        <end position="310"/>
    </location>
</feature>
<dbReference type="Gene3D" id="3.50.50.60">
    <property type="entry name" value="FAD/NAD(P)-binding domain"/>
    <property type="match status" value="1"/>
</dbReference>
<protein>
    <submittedName>
        <fullName evidence="5">Pentachlorophenol monooxygenase/3-(3-hydroxy-phenyl)propionate hydroxylase</fullName>
    </submittedName>
</protein>
<proteinExistence type="predicted"/>
<evidence type="ECO:0000256" key="1">
    <source>
        <dbReference type="ARBA" id="ARBA00001974"/>
    </source>
</evidence>
<reference evidence="5 6" key="1">
    <citation type="submission" date="2019-03" db="EMBL/GenBank/DDBJ databases">
        <title>Genomic Encyclopedia of Type Strains, Phase IV (KMG-IV): sequencing the most valuable type-strain genomes for metagenomic binning, comparative biology and taxonomic classification.</title>
        <authorList>
            <person name="Goeker M."/>
        </authorList>
    </citation>
    <scope>NUCLEOTIDE SEQUENCE [LARGE SCALE GENOMIC DNA]</scope>
    <source>
        <strain evidence="5 6">DSM 45361</strain>
    </source>
</reference>
<keyword evidence="5" id="KW-0503">Monooxygenase</keyword>
<keyword evidence="5" id="KW-0560">Oxidoreductase</keyword>
<dbReference type="GO" id="GO:0016709">
    <property type="term" value="F:oxidoreductase activity, acting on paired donors, with incorporation or reduction of molecular oxygen, NAD(P)H as one donor, and incorporation of one atom of oxygen"/>
    <property type="evidence" value="ECO:0007669"/>
    <property type="project" value="UniProtKB-ARBA"/>
</dbReference>
<dbReference type="InterPro" id="IPR036188">
    <property type="entry name" value="FAD/NAD-bd_sf"/>
</dbReference>
<dbReference type="Gene3D" id="3.30.70.2450">
    <property type="match status" value="1"/>
</dbReference>
<accession>A0A4R6SQE5</accession>
<dbReference type="InterPro" id="IPR050641">
    <property type="entry name" value="RIFMO-like"/>
</dbReference>
<dbReference type="PRINTS" id="PR00420">
    <property type="entry name" value="RNGMNOXGNASE"/>
</dbReference>
<keyword evidence="3" id="KW-0274">FAD</keyword>
<dbReference type="Pfam" id="PF01494">
    <property type="entry name" value="FAD_binding_3"/>
    <property type="match status" value="1"/>
</dbReference>